<sequence>KGQLFACPFWKKDPRNYSDCFTKDLKLVKGVKQHLYRRHSNPIRCPLCQHTFDTGDERDEHVREQSCFRCPRVTDDSISSDQVQRLGKRGPAGSTQEEQWFIVWRIVFPTLEPPASPYLNTDLSEEMNDFREF</sequence>
<dbReference type="PANTHER" id="PTHR38166">
    <property type="entry name" value="C2H2-TYPE DOMAIN-CONTAINING PROTEIN-RELATED"/>
    <property type="match status" value="1"/>
</dbReference>
<dbReference type="InParanoid" id="A0A1Y2DS60"/>
<reference evidence="1 2" key="1">
    <citation type="submission" date="2016-07" db="EMBL/GenBank/DDBJ databases">
        <title>Pervasive Adenine N6-methylation of Active Genes in Fungi.</title>
        <authorList>
            <consortium name="DOE Joint Genome Institute"/>
            <person name="Mondo S.J."/>
            <person name="Dannebaum R.O."/>
            <person name="Kuo R.C."/>
            <person name="Labutti K."/>
            <person name="Haridas S."/>
            <person name="Kuo A."/>
            <person name="Salamov A."/>
            <person name="Ahrendt S.R."/>
            <person name="Lipzen A."/>
            <person name="Sullivan W."/>
            <person name="Andreopoulos W.B."/>
            <person name="Clum A."/>
            <person name="Lindquist E."/>
            <person name="Daum C."/>
            <person name="Ramamoorthy G.K."/>
            <person name="Gryganskyi A."/>
            <person name="Culley D."/>
            <person name="Magnuson J.K."/>
            <person name="James T.Y."/>
            <person name="O'Malley M.A."/>
            <person name="Stajich J.E."/>
            <person name="Spatafora J.W."/>
            <person name="Visel A."/>
            <person name="Grigoriev I.V."/>
        </authorList>
    </citation>
    <scope>NUCLEOTIDE SEQUENCE [LARGE SCALE GENOMIC DNA]</scope>
    <source>
        <strain evidence="1 2">CBS 129021</strain>
    </source>
</reference>
<feature type="non-terminal residue" evidence="1">
    <location>
        <position position="133"/>
    </location>
</feature>
<evidence type="ECO:0000313" key="2">
    <source>
        <dbReference type="Proteomes" id="UP000193689"/>
    </source>
</evidence>
<gene>
    <name evidence="1" type="ORF">BCR38DRAFT_303657</name>
</gene>
<dbReference type="Proteomes" id="UP000193689">
    <property type="component" value="Unassembled WGS sequence"/>
</dbReference>
<evidence type="ECO:0000313" key="1">
    <source>
        <dbReference type="EMBL" id="ORY62087.1"/>
    </source>
</evidence>
<feature type="non-terminal residue" evidence="1">
    <location>
        <position position="1"/>
    </location>
</feature>
<dbReference type="STRING" id="1141098.A0A1Y2DS60"/>
<evidence type="ECO:0008006" key="3">
    <source>
        <dbReference type="Google" id="ProtNLM"/>
    </source>
</evidence>
<proteinExistence type="predicted"/>
<dbReference type="RefSeq" id="XP_040713923.1">
    <property type="nucleotide sequence ID" value="XM_040854585.1"/>
</dbReference>
<dbReference type="OrthoDB" id="3521097at2759"/>
<dbReference type="AlphaFoldDB" id="A0A1Y2DS60"/>
<keyword evidence="2" id="KW-1185">Reference proteome</keyword>
<organism evidence="1 2">
    <name type="scientific">Pseudomassariella vexata</name>
    <dbReference type="NCBI Taxonomy" id="1141098"/>
    <lineage>
        <taxon>Eukaryota</taxon>
        <taxon>Fungi</taxon>
        <taxon>Dikarya</taxon>
        <taxon>Ascomycota</taxon>
        <taxon>Pezizomycotina</taxon>
        <taxon>Sordariomycetes</taxon>
        <taxon>Xylariomycetidae</taxon>
        <taxon>Amphisphaeriales</taxon>
        <taxon>Pseudomassariaceae</taxon>
        <taxon>Pseudomassariella</taxon>
    </lineage>
</organism>
<comment type="caution">
    <text evidence="1">The sequence shown here is derived from an EMBL/GenBank/DDBJ whole genome shotgun (WGS) entry which is preliminary data.</text>
</comment>
<protein>
    <recommendedName>
        <fullName evidence="3">C2H2-type domain-containing protein</fullName>
    </recommendedName>
</protein>
<accession>A0A1Y2DS60</accession>
<dbReference type="PANTHER" id="PTHR38166:SF1">
    <property type="entry name" value="C2H2-TYPE DOMAIN-CONTAINING PROTEIN"/>
    <property type="match status" value="1"/>
</dbReference>
<name>A0A1Y2DS60_9PEZI</name>
<dbReference type="EMBL" id="MCFJ01000009">
    <property type="protein sequence ID" value="ORY62087.1"/>
    <property type="molecule type" value="Genomic_DNA"/>
</dbReference>
<dbReference type="GeneID" id="63770797"/>